<keyword evidence="6" id="KW-0812">Transmembrane</keyword>
<evidence type="ECO:0000256" key="6">
    <source>
        <dbReference type="SAM" id="Phobius"/>
    </source>
</evidence>
<dbReference type="PANTHER" id="PTHR12563">
    <property type="entry name" value="GLYCEROL-3-PHOSPHATE ACYLTRANSFERASE"/>
    <property type="match status" value="1"/>
</dbReference>
<evidence type="ECO:0000256" key="3">
    <source>
        <dbReference type="ARBA" id="ARBA00013113"/>
    </source>
</evidence>
<dbReference type="AlphaFoldDB" id="A0A2S5JGE3"/>
<dbReference type="Pfam" id="PF19277">
    <property type="entry name" value="GPAT_C"/>
    <property type="match status" value="1"/>
</dbReference>
<keyword evidence="6" id="KW-1133">Transmembrane helix</keyword>
<evidence type="ECO:0000313" key="8">
    <source>
        <dbReference type="EMBL" id="PPB80577.1"/>
    </source>
</evidence>
<dbReference type="UniPathway" id="UPA00557">
    <property type="reaction ID" value="UER00612"/>
</dbReference>
<organism evidence="8 9">
    <name type="scientific">Albidovulum inexpectatum</name>
    <dbReference type="NCBI Taxonomy" id="196587"/>
    <lineage>
        <taxon>Bacteria</taxon>
        <taxon>Pseudomonadati</taxon>
        <taxon>Pseudomonadota</taxon>
        <taxon>Alphaproteobacteria</taxon>
        <taxon>Rhodobacterales</taxon>
        <taxon>Paracoccaceae</taxon>
        <taxon>Albidovulum</taxon>
    </lineage>
</organism>
<gene>
    <name evidence="8" type="ORF">LV82_01926</name>
</gene>
<comment type="pathway">
    <text evidence="2">Phospholipid metabolism; CDP-diacylglycerol biosynthesis; CDP-diacylglycerol from sn-glycerol 3-phosphate: step 1/3.</text>
</comment>
<feature type="domain" description="Phospholipid/glycerol acyltransferase" evidence="7">
    <location>
        <begin position="147"/>
        <end position="270"/>
    </location>
</feature>
<keyword evidence="6" id="KW-0472">Membrane</keyword>
<dbReference type="InterPro" id="IPR002123">
    <property type="entry name" value="Plipid/glycerol_acylTrfase"/>
</dbReference>
<evidence type="ECO:0000256" key="4">
    <source>
        <dbReference type="ARBA" id="ARBA00013432"/>
    </source>
</evidence>
<dbReference type="SUPFAM" id="SSF69593">
    <property type="entry name" value="Glycerol-3-phosphate (1)-acyltransferase"/>
    <property type="match status" value="1"/>
</dbReference>
<protein>
    <recommendedName>
        <fullName evidence="4">Glycerol-3-phosphate acyltransferase</fullName>
        <ecNumber evidence="3">2.3.1.15</ecNumber>
    </recommendedName>
</protein>
<evidence type="ECO:0000259" key="7">
    <source>
        <dbReference type="SMART" id="SM00563"/>
    </source>
</evidence>
<dbReference type="GO" id="GO:0012505">
    <property type="term" value="C:endomembrane system"/>
    <property type="evidence" value="ECO:0007669"/>
    <property type="project" value="UniProtKB-SubCell"/>
</dbReference>
<dbReference type="PANTHER" id="PTHR12563:SF17">
    <property type="entry name" value="DIHYDROXYACETONE PHOSPHATE ACYLTRANSFERASE"/>
    <property type="match status" value="1"/>
</dbReference>
<feature type="transmembrane region" description="Helical" evidence="6">
    <location>
        <begin position="12"/>
        <end position="36"/>
    </location>
</feature>
<dbReference type="Proteomes" id="UP000239736">
    <property type="component" value="Unassembled WGS sequence"/>
</dbReference>
<comment type="caution">
    <text evidence="8">The sequence shown here is derived from an EMBL/GenBank/DDBJ whole genome shotgun (WGS) entry which is preliminary data.</text>
</comment>
<keyword evidence="9" id="KW-1185">Reference proteome</keyword>
<dbReference type="Pfam" id="PF01553">
    <property type="entry name" value="Acyltransferase"/>
    <property type="match status" value="1"/>
</dbReference>
<dbReference type="SMART" id="SM00563">
    <property type="entry name" value="PlsC"/>
    <property type="match status" value="1"/>
</dbReference>
<proteinExistence type="predicted"/>
<dbReference type="EC" id="2.3.1.15" evidence="3"/>
<accession>A0A2S5JGE3</accession>
<dbReference type="RefSeq" id="WP_104071121.1">
    <property type="nucleotide sequence ID" value="NZ_PRDS01000005.1"/>
</dbReference>
<name>A0A2S5JGE3_9RHOB</name>
<keyword evidence="8" id="KW-0012">Acyltransferase</keyword>
<comment type="subcellular location">
    <subcellularLocation>
        <location evidence="1">Endomembrane system</location>
        <topology evidence="1">Peripheral membrane protein</topology>
    </subcellularLocation>
</comment>
<dbReference type="GO" id="GO:0004366">
    <property type="term" value="F:glycerol-3-phosphate O-acyltransferase activity"/>
    <property type="evidence" value="ECO:0007669"/>
    <property type="project" value="UniProtKB-EC"/>
</dbReference>
<sequence length="467" mass="52026">MTQPVTLPLWLVVLILAFATVSFLSHFLFPSVRWFLRRRMQRAVDRLNRRLEHPIQPFKLMARHDMIVRLTHDAQVAEAIAAESARTGVPATVLLERARRYAREIVPAFSATVYFGLAARVAKWLARSVYRVRVASAPAPADPGTTTVYVMNHRSNMDYVLVTWLSSDRATLSYAVGEWARIWPLSWLIRACGAYFIRRRSNDPLYRRVLARYVQLATSEGVTQAIFPEGGLSLDGRVGAPRLGILSYIVEGWSADGPDVVFVPVSIAYDRILEDQVLTRAHARGERRFRTSFWGAVRFVARQVRRVLTGRFQKFGTAAVSFGPPLRLGNLMQVATDDPVAALGEELMRRIVRAMPVLAVPLVCAALQGQGKLSRAELLDRVQDLMKRLQEIGAPTDLAGRSADDALEAALPILARRRVLRETGGHIEVARSFLPLIDFYAASVLQHFSASAEECGGVLGNKISKTT</sequence>
<dbReference type="GO" id="GO:0016024">
    <property type="term" value="P:CDP-diacylglycerol biosynthetic process"/>
    <property type="evidence" value="ECO:0007669"/>
    <property type="project" value="UniProtKB-UniPathway"/>
</dbReference>
<dbReference type="InterPro" id="IPR045520">
    <property type="entry name" value="GPAT/DHAPAT_C"/>
</dbReference>
<reference evidence="8 9" key="1">
    <citation type="submission" date="2018-01" db="EMBL/GenBank/DDBJ databases">
        <title>Genomic Encyclopedia of Archaeal and Bacterial Type Strains, Phase II (KMG-II): from individual species to whole genera.</title>
        <authorList>
            <person name="Goeker M."/>
        </authorList>
    </citation>
    <scope>NUCLEOTIDE SEQUENCE [LARGE SCALE GENOMIC DNA]</scope>
    <source>
        <strain evidence="8 9">DSM 12048</strain>
    </source>
</reference>
<dbReference type="EMBL" id="PRDS01000005">
    <property type="protein sequence ID" value="PPB80577.1"/>
    <property type="molecule type" value="Genomic_DNA"/>
</dbReference>
<evidence type="ECO:0000256" key="2">
    <source>
        <dbReference type="ARBA" id="ARBA00004765"/>
    </source>
</evidence>
<dbReference type="OrthoDB" id="335193at2"/>
<evidence type="ECO:0000256" key="1">
    <source>
        <dbReference type="ARBA" id="ARBA00004184"/>
    </source>
</evidence>
<dbReference type="InterPro" id="IPR022284">
    <property type="entry name" value="GPAT/DHAPAT"/>
</dbReference>
<evidence type="ECO:0000313" key="9">
    <source>
        <dbReference type="Proteomes" id="UP000239736"/>
    </source>
</evidence>
<keyword evidence="8" id="KW-0808">Transferase</keyword>
<comment type="catalytic activity">
    <reaction evidence="5">
        <text>sn-glycerol 3-phosphate + an acyl-CoA = a 1-acyl-sn-glycero-3-phosphate + CoA</text>
        <dbReference type="Rhea" id="RHEA:15325"/>
        <dbReference type="ChEBI" id="CHEBI:57287"/>
        <dbReference type="ChEBI" id="CHEBI:57597"/>
        <dbReference type="ChEBI" id="CHEBI:57970"/>
        <dbReference type="ChEBI" id="CHEBI:58342"/>
        <dbReference type="EC" id="2.3.1.15"/>
    </reaction>
</comment>
<evidence type="ECO:0000256" key="5">
    <source>
        <dbReference type="ARBA" id="ARBA00048427"/>
    </source>
</evidence>